<dbReference type="Proteomes" id="UP000602050">
    <property type="component" value="Unassembled WGS sequence"/>
</dbReference>
<dbReference type="PANTHER" id="PTHR48106:SF13">
    <property type="entry name" value="QUINONE OXIDOREDUCTASE-RELATED"/>
    <property type="match status" value="1"/>
</dbReference>
<dbReference type="InterPro" id="IPR013149">
    <property type="entry name" value="ADH-like_C"/>
</dbReference>
<dbReference type="InterPro" id="IPR013154">
    <property type="entry name" value="ADH-like_N"/>
</dbReference>
<dbReference type="InterPro" id="IPR011032">
    <property type="entry name" value="GroES-like_sf"/>
</dbReference>
<dbReference type="RefSeq" id="WP_188393277.1">
    <property type="nucleotide sequence ID" value="NZ_BMEV01000085.1"/>
</dbReference>
<protein>
    <submittedName>
        <fullName evidence="4">NADPH:quinone oxidoreductase</fullName>
    </submittedName>
</protein>
<dbReference type="InterPro" id="IPR020843">
    <property type="entry name" value="ER"/>
</dbReference>
<dbReference type="Gene3D" id="3.40.50.720">
    <property type="entry name" value="NAD(P)-binding Rossmann-like Domain"/>
    <property type="match status" value="1"/>
</dbReference>
<dbReference type="PANTHER" id="PTHR48106">
    <property type="entry name" value="QUINONE OXIDOREDUCTASE PIG3-RELATED"/>
    <property type="match status" value="1"/>
</dbReference>
<dbReference type="GO" id="GO:0035925">
    <property type="term" value="F:mRNA 3'-UTR AU-rich region binding"/>
    <property type="evidence" value="ECO:0007669"/>
    <property type="project" value="TreeGrafter"/>
</dbReference>
<dbReference type="GO" id="GO:0008270">
    <property type="term" value="F:zinc ion binding"/>
    <property type="evidence" value="ECO:0007669"/>
    <property type="project" value="InterPro"/>
</dbReference>
<dbReference type="InterPro" id="IPR002364">
    <property type="entry name" value="Quin_OxRdtase/zeta-crystal_CS"/>
</dbReference>
<evidence type="ECO:0000256" key="2">
    <source>
        <dbReference type="ARBA" id="ARBA00023002"/>
    </source>
</evidence>
<reference evidence="4" key="1">
    <citation type="journal article" date="2014" name="Int. J. Syst. Evol. Microbiol.">
        <title>Complete genome sequence of Corynebacterium casei LMG S-19264T (=DSM 44701T), isolated from a smear-ripened cheese.</title>
        <authorList>
            <consortium name="US DOE Joint Genome Institute (JGI-PGF)"/>
            <person name="Walter F."/>
            <person name="Albersmeier A."/>
            <person name="Kalinowski J."/>
            <person name="Ruckert C."/>
        </authorList>
    </citation>
    <scope>NUCLEOTIDE SEQUENCE</scope>
    <source>
        <strain evidence="4">CGMCC 1.12360</strain>
    </source>
</reference>
<accession>A0A8J2TUS3</accession>
<dbReference type="GO" id="GO:0005829">
    <property type="term" value="C:cytosol"/>
    <property type="evidence" value="ECO:0007669"/>
    <property type="project" value="TreeGrafter"/>
</dbReference>
<dbReference type="Pfam" id="PF00107">
    <property type="entry name" value="ADH_zinc_N"/>
    <property type="match status" value="1"/>
</dbReference>
<evidence type="ECO:0000313" key="5">
    <source>
        <dbReference type="Proteomes" id="UP000602050"/>
    </source>
</evidence>
<dbReference type="Pfam" id="PF08240">
    <property type="entry name" value="ADH_N"/>
    <property type="match status" value="1"/>
</dbReference>
<evidence type="ECO:0000313" key="4">
    <source>
        <dbReference type="EMBL" id="GFZ89013.1"/>
    </source>
</evidence>
<dbReference type="EMBL" id="BMEV01000085">
    <property type="protein sequence ID" value="GFZ89013.1"/>
    <property type="molecule type" value="Genomic_DNA"/>
</dbReference>
<sequence length="324" mass="34636">MKAIQLNEYGGPEVLQLIDTEVPSLGEQDVLVEVKAVGVNYADTARRQGEYVVPTPLPFIPGSEVAGVVAGVGENVQGIEKGMRVVALIEAGGYAEYAVVHAKALIPIPDGMSFAEAAALPVQGQSAYHILKTMGQLQEGETVLVHAASGGVGLLAVQLAKIFGAGKVLATASTPEKLQLAEKMGADKLINYSEATWVQEVQQYTNGTGVDVALEMVGGSIFHQTRKCLADFGRLVIYGVASGEQAKFHPASLMARNQAVVGFFLPQIMKRPDLFRNSFKEILTYVQQGKLKLTIGGTYPLAEAAHVHQLFHERKTTGKIVLEP</sequence>
<dbReference type="AlphaFoldDB" id="A0A8J2TUS3"/>
<keyword evidence="1" id="KW-0521">NADP</keyword>
<reference evidence="4" key="2">
    <citation type="submission" date="2020-09" db="EMBL/GenBank/DDBJ databases">
        <authorList>
            <person name="Sun Q."/>
            <person name="Zhou Y."/>
        </authorList>
    </citation>
    <scope>NUCLEOTIDE SEQUENCE</scope>
    <source>
        <strain evidence="4">CGMCC 1.12360</strain>
    </source>
</reference>
<dbReference type="GO" id="GO:0070402">
    <property type="term" value="F:NADPH binding"/>
    <property type="evidence" value="ECO:0007669"/>
    <property type="project" value="TreeGrafter"/>
</dbReference>
<organism evidence="4 5">
    <name type="scientific">Compostibacillus humi</name>
    <dbReference type="NCBI Taxonomy" id="1245525"/>
    <lineage>
        <taxon>Bacteria</taxon>
        <taxon>Bacillati</taxon>
        <taxon>Bacillota</taxon>
        <taxon>Bacilli</taxon>
        <taxon>Bacillales</taxon>
        <taxon>Bacillaceae</taxon>
        <taxon>Compostibacillus</taxon>
    </lineage>
</organism>
<dbReference type="SUPFAM" id="SSF50129">
    <property type="entry name" value="GroES-like"/>
    <property type="match status" value="1"/>
</dbReference>
<name>A0A8J2TUS3_9BACI</name>
<dbReference type="SUPFAM" id="SSF51735">
    <property type="entry name" value="NAD(P)-binding Rossmann-fold domains"/>
    <property type="match status" value="1"/>
</dbReference>
<keyword evidence="5" id="KW-1185">Reference proteome</keyword>
<gene>
    <name evidence="4" type="ORF">GCM10010978_30590</name>
</gene>
<comment type="caution">
    <text evidence="4">The sequence shown here is derived from an EMBL/GenBank/DDBJ whole genome shotgun (WGS) entry which is preliminary data.</text>
</comment>
<keyword evidence="2" id="KW-0560">Oxidoreductase</keyword>
<dbReference type="PROSITE" id="PS01162">
    <property type="entry name" value="QOR_ZETA_CRYSTAL"/>
    <property type="match status" value="1"/>
</dbReference>
<evidence type="ECO:0000259" key="3">
    <source>
        <dbReference type="SMART" id="SM00829"/>
    </source>
</evidence>
<proteinExistence type="predicted"/>
<dbReference type="CDD" id="cd08241">
    <property type="entry name" value="QOR1"/>
    <property type="match status" value="1"/>
</dbReference>
<dbReference type="Gene3D" id="3.90.180.10">
    <property type="entry name" value="Medium-chain alcohol dehydrogenases, catalytic domain"/>
    <property type="match status" value="1"/>
</dbReference>
<evidence type="ECO:0000256" key="1">
    <source>
        <dbReference type="ARBA" id="ARBA00022857"/>
    </source>
</evidence>
<feature type="domain" description="Enoyl reductase (ER)" evidence="3">
    <location>
        <begin position="10"/>
        <end position="322"/>
    </location>
</feature>
<dbReference type="GO" id="GO:0003960">
    <property type="term" value="F:quinone reductase (NADPH) activity"/>
    <property type="evidence" value="ECO:0007669"/>
    <property type="project" value="TreeGrafter"/>
</dbReference>
<dbReference type="SMART" id="SM00829">
    <property type="entry name" value="PKS_ER"/>
    <property type="match status" value="1"/>
</dbReference>
<dbReference type="InterPro" id="IPR036291">
    <property type="entry name" value="NAD(P)-bd_dom_sf"/>
</dbReference>